<keyword evidence="2" id="KW-1185">Reference proteome</keyword>
<evidence type="ECO:0008006" key="3">
    <source>
        <dbReference type="Google" id="ProtNLM"/>
    </source>
</evidence>
<evidence type="ECO:0000313" key="1">
    <source>
        <dbReference type="EMBL" id="KAF0733102.1"/>
    </source>
</evidence>
<proteinExistence type="predicted"/>
<dbReference type="Proteomes" id="UP000481153">
    <property type="component" value="Unassembled WGS sequence"/>
</dbReference>
<dbReference type="InterPro" id="IPR052050">
    <property type="entry name" value="SecEffector_AnkRepeat"/>
</dbReference>
<sequence length="206" mass="23483">MSASTAASTVFWDRNLLSTVLVYQFGVSQCVHVSFRLYVKDLDAKLRRIEPMRRGYVLLRLLHDPKKLPIVHAMLRDCPVEYMCPIDSKYQFAIDAAVRTRSLAVVRFVHECRFGRASARAMDIAATNGDLEIVQYLHKHRDEGCTQEAFLQANLRKHNAVLKFLEDARPRDKQRSFVGKAVVGVKTKQDRLFWDATAAIGICAIM</sequence>
<dbReference type="Gene3D" id="1.25.40.20">
    <property type="entry name" value="Ankyrin repeat-containing domain"/>
    <property type="match status" value="1"/>
</dbReference>
<evidence type="ECO:0000313" key="2">
    <source>
        <dbReference type="Proteomes" id="UP000481153"/>
    </source>
</evidence>
<dbReference type="EMBL" id="VJMJ01000126">
    <property type="protein sequence ID" value="KAF0733102.1"/>
    <property type="molecule type" value="Genomic_DNA"/>
</dbReference>
<name>A0A6G0WZQ1_9STRA</name>
<accession>A0A6G0WZQ1</accession>
<gene>
    <name evidence="1" type="ORF">Ae201684_009924</name>
</gene>
<dbReference type="VEuPathDB" id="FungiDB:AeMF1_011236"/>
<dbReference type="AlphaFoldDB" id="A0A6G0WZQ1"/>
<reference evidence="1 2" key="1">
    <citation type="submission" date="2019-07" db="EMBL/GenBank/DDBJ databases">
        <title>Genomics analysis of Aphanomyces spp. identifies a new class of oomycete effector associated with host adaptation.</title>
        <authorList>
            <person name="Gaulin E."/>
        </authorList>
    </citation>
    <scope>NUCLEOTIDE SEQUENCE [LARGE SCALE GENOMIC DNA]</scope>
    <source>
        <strain evidence="1 2">ATCC 201684</strain>
    </source>
</reference>
<comment type="caution">
    <text evidence="1">The sequence shown here is derived from an EMBL/GenBank/DDBJ whole genome shotgun (WGS) entry which is preliminary data.</text>
</comment>
<dbReference type="InterPro" id="IPR036770">
    <property type="entry name" value="Ankyrin_rpt-contain_sf"/>
</dbReference>
<dbReference type="PANTHER" id="PTHR46586">
    <property type="entry name" value="ANKYRIN REPEAT-CONTAINING PROTEIN"/>
    <property type="match status" value="1"/>
</dbReference>
<dbReference type="PANTHER" id="PTHR46586:SF3">
    <property type="entry name" value="ANKYRIN REPEAT-CONTAINING PROTEIN"/>
    <property type="match status" value="1"/>
</dbReference>
<protein>
    <recommendedName>
        <fullName evidence="3">Ankyrin repeat-containing domain</fullName>
    </recommendedName>
</protein>
<organism evidence="1 2">
    <name type="scientific">Aphanomyces euteiches</name>
    <dbReference type="NCBI Taxonomy" id="100861"/>
    <lineage>
        <taxon>Eukaryota</taxon>
        <taxon>Sar</taxon>
        <taxon>Stramenopiles</taxon>
        <taxon>Oomycota</taxon>
        <taxon>Saprolegniomycetes</taxon>
        <taxon>Saprolegniales</taxon>
        <taxon>Verrucalvaceae</taxon>
        <taxon>Aphanomyces</taxon>
    </lineage>
</organism>